<evidence type="ECO:0008006" key="5">
    <source>
        <dbReference type="Google" id="ProtNLM"/>
    </source>
</evidence>
<evidence type="ECO:0000256" key="1">
    <source>
        <dbReference type="SAM" id="MobiDB-lite"/>
    </source>
</evidence>
<feature type="region of interest" description="Disordered" evidence="1">
    <location>
        <begin position="1"/>
        <end position="29"/>
    </location>
</feature>
<accession>A0A9N9LMS4</accession>
<dbReference type="AlphaFoldDB" id="A0A9N9LMS4"/>
<feature type="transmembrane region" description="Helical" evidence="2">
    <location>
        <begin position="55"/>
        <end position="75"/>
    </location>
</feature>
<keyword evidence="4" id="KW-1185">Reference proteome</keyword>
<keyword evidence="2" id="KW-1133">Transmembrane helix</keyword>
<evidence type="ECO:0000313" key="3">
    <source>
        <dbReference type="EMBL" id="CAG8975174.1"/>
    </source>
</evidence>
<dbReference type="InterPro" id="IPR010699">
    <property type="entry name" value="DUF1275"/>
</dbReference>
<dbReference type="PANTHER" id="PTHR37488:SF7">
    <property type="entry name" value="DUF1275 DOMAIN PROTEIN"/>
    <property type="match status" value="1"/>
</dbReference>
<organism evidence="3 4">
    <name type="scientific">Hymenoscyphus albidus</name>
    <dbReference type="NCBI Taxonomy" id="595503"/>
    <lineage>
        <taxon>Eukaryota</taxon>
        <taxon>Fungi</taxon>
        <taxon>Dikarya</taxon>
        <taxon>Ascomycota</taxon>
        <taxon>Pezizomycotina</taxon>
        <taxon>Leotiomycetes</taxon>
        <taxon>Helotiales</taxon>
        <taxon>Helotiaceae</taxon>
        <taxon>Hymenoscyphus</taxon>
    </lineage>
</organism>
<keyword evidence="2" id="KW-0472">Membrane</keyword>
<sequence>MADLEKRGDSTSLPPLSTPMEQGEESSNDLPQKASRLSFLQTYFGVQINTKHVDLLLLACCLVTGFVDSTLYNAFSTFVSMQTGNTIFVALGASGQNTRPFGWAFSLSSIGFFIIGCFAFSRFNSAFGPRRRGTIASSFLLQSVCILIASGLIEGGLINGSIVAKTSVIQWNQIAPIALLSFQSAGQIVTSRVLDVGEIPTVVITSLLCDLFSDPKLFDPPTKNLKRNRRIAAFSLTLLGAIIGGWVSRATEGVQTMLWVAGVVKFLLSITWIFWFSA</sequence>
<dbReference type="Pfam" id="PF06912">
    <property type="entry name" value="DUF1275"/>
    <property type="match status" value="1"/>
</dbReference>
<evidence type="ECO:0000313" key="4">
    <source>
        <dbReference type="Proteomes" id="UP000701801"/>
    </source>
</evidence>
<dbReference type="Proteomes" id="UP000701801">
    <property type="component" value="Unassembled WGS sequence"/>
</dbReference>
<comment type="caution">
    <text evidence="3">The sequence shown here is derived from an EMBL/GenBank/DDBJ whole genome shotgun (WGS) entry which is preliminary data.</text>
</comment>
<feature type="transmembrane region" description="Helical" evidence="2">
    <location>
        <begin position="257"/>
        <end position="276"/>
    </location>
</feature>
<feature type="transmembrane region" description="Helical" evidence="2">
    <location>
        <begin position="101"/>
        <end position="123"/>
    </location>
</feature>
<dbReference type="EMBL" id="CAJVRM010000128">
    <property type="protein sequence ID" value="CAG8975174.1"/>
    <property type="molecule type" value="Genomic_DNA"/>
</dbReference>
<protein>
    <recommendedName>
        <fullName evidence="5">DUF1275 domain protein</fullName>
    </recommendedName>
</protein>
<reference evidence="3" key="1">
    <citation type="submission" date="2021-07" db="EMBL/GenBank/DDBJ databases">
        <authorList>
            <person name="Durling M."/>
        </authorList>
    </citation>
    <scope>NUCLEOTIDE SEQUENCE</scope>
</reference>
<gene>
    <name evidence="3" type="ORF">HYALB_00004235</name>
</gene>
<name>A0A9N9LMS4_9HELO</name>
<dbReference type="OrthoDB" id="5288586at2759"/>
<dbReference type="PANTHER" id="PTHR37488">
    <property type="entry name" value="DUF1275 DOMAIN-CONTAINING PROTEIN"/>
    <property type="match status" value="1"/>
</dbReference>
<keyword evidence="2" id="KW-0812">Transmembrane</keyword>
<feature type="transmembrane region" description="Helical" evidence="2">
    <location>
        <begin position="231"/>
        <end position="251"/>
    </location>
</feature>
<proteinExistence type="predicted"/>
<evidence type="ECO:0000256" key="2">
    <source>
        <dbReference type="SAM" id="Phobius"/>
    </source>
</evidence>